<accession>A0A0A9A707</accession>
<organism evidence="1">
    <name type="scientific">Arundo donax</name>
    <name type="common">Giant reed</name>
    <name type="synonym">Donax arundinaceus</name>
    <dbReference type="NCBI Taxonomy" id="35708"/>
    <lineage>
        <taxon>Eukaryota</taxon>
        <taxon>Viridiplantae</taxon>
        <taxon>Streptophyta</taxon>
        <taxon>Embryophyta</taxon>
        <taxon>Tracheophyta</taxon>
        <taxon>Spermatophyta</taxon>
        <taxon>Magnoliopsida</taxon>
        <taxon>Liliopsida</taxon>
        <taxon>Poales</taxon>
        <taxon>Poaceae</taxon>
        <taxon>PACMAD clade</taxon>
        <taxon>Arundinoideae</taxon>
        <taxon>Arundineae</taxon>
        <taxon>Arundo</taxon>
    </lineage>
</organism>
<evidence type="ECO:0000313" key="1">
    <source>
        <dbReference type="EMBL" id="JAD45698.1"/>
    </source>
</evidence>
<dbReference type="EMBL" id="GBRH01252197">
    <property type="protein sequence ID" value="JAD45698.1"/>
    <property type="molecule type" value="Transcribed_RNA"/>
</dbReference>
<dbReference type="PANTHER" id="PTHR46999:SF5">
    <property type="entry name" value="PYRUVATE PHOSPHATE DIKINASE AMP_ATP-BINDING DOMAIN-CONTAINING PROTEIN"/>
    <property type="match status" value="1"/>
</dbReference>
<sequence>MGGMMEDWHQKLHNNTSPDDVVICQVTNVPIIWHPNELIFNGTRLHILPALQALVDYLNSNLDIKVYWDTLNKNGITKERLLSYDHPIHSEPNLRSEQKEGLLRDLTNYMRSLKVSFILKHIQI</sequence>
<reference evidence="1" key="1">
    <citation type="submission" date="2014-09" db="EMBL/GenBank/DDBJ databases">
        <authorList>
            <person name="Magalhaes I.L.F."/>
            <person name="Oliveira U."/>
            <person name="Santos F.R."/>
            <person name="Vidigal T.H.D.A."/>
            <person name="Brescovit A.D."/>
            <person name="Santos A.J."/>
        </authorList>
    </citation>
    <scope>NUCLEOTIDE SEQUENCE</scope>
    <source>
        <tissue evidence="1">Shoot tissue taken approximately 20 cm above the soil surface</tissue>
    </source>
</reference>
<name>A0A0A9A707_ARUDO</name>
<protein>
    <submittedName>
        <fullName evidence="1">Uncharacterized protein</fullName>
    </submittedName>
</protein>
<dbReference type="PANTHER" id="PTHR46999">
    <property type="entry name" value="ALPHA-GLUCAN WATER DIKINASE 1, CHLOROPLASTIC-RELATED"/>
    <property type="match status" value="1"/>
</dbReference>
<proteinExistence type="predicted"/>
<reference evidence="1" key="2">
    <citation type="journal article" date="2015" name="Data Brief">
        <title>Shoot transcriptome of the giant reed, Arundo donax.</title>
        <authorList>
            <person name="Barrero R.A."/>
            <person name="Guerrero F.D."/>
            <person name="Moolhuijzen P."/>
            <person name="Goolsby J.A."/>
            <person name="Tidwell J."/>
            <person name="Bellgard S.E."/>
            <person name="Bellgard M.I."/>
        </authorList>
    </citation>
    <scope>NUCLEOTIDE SEQUENCE</scope>
    <source>
        <tissue evidence="1">Shoot tissue taken approximately 20 cm above the soil surface</tissue>
    </source>
</reference>
<dbReference type="AlphaFoldDB" id="A0A0A9A707"/>